<dbReference type="AlphaFoldDB" id="A0A5J4SDY9"/>
<keyword evidence="4" id="KW-1003">Cell membrane</keyword>
<evidence type="ECO:0000256" key="2">
    <source>
        <dbReference type="ARBA" id="ARBA00008445"/>
    </source>
</evidence>
<evidence type="ECO:0000256" key="1">
    <source>
        <dbReference type="ARBA" id="ARBA00004651"/>
    </source>
</evidence>
<keyword evidence="5 10" id="KW-0812">Transmembrane</keyword>
<dbReference type="GO" id="GO:0009306">
    <property type="term" value="P:protein secretion"/>
    <property type="evidence" value="ECO:0007669"/>
    <property type="project" value="InterPro"/>
</dbReference>
<feature type="transmembrane region" description="Helical" evidence="10">
    <location>
        <begin position="55"/>
        <end position="72"/>
    </location>
</feature>
<dbReference type="GO" id="GO:0065002">
    <property type="term" value="P:intracellular protein transmembrane transport"/>
    <property type="evidence" value="ECO:0007669"/>
    <property type="project" value="TreeGrafter"/>
</dbReference>
<sequence>MYSLLVIFILIAAVLLTIVVLIQNSKGGGLSSSFSSSNQIMGVRRTTDFLEKATWGLAAFIVVVSISMAYVLPRGSARNNSIISEQAQQEEAVNPLLNTSGFAAPQAEETTNSSDSLGN</sequence>
<comment type="subcellular location">
    <subcellularLocation>
        <location evidence="1">Cell membrane</location>
        <topology evidence="1">Multi-pass membrane protein</topology>
    </subcellularLocation>
</comment>
<evidence type="ECO:0000256" key="8">
    <source>
        <dbReference type="ARBA" id="ARBA00023010"/>
    </source>
</evidence>
<dbReference type="PANTHER" id="PTHR34182:SF1">
    <property type="entry name" value="PROTEIN-EXPORT MEMBRANE PROTEIN SECG"/>
    <property type="match status" value="1"/>
</dbReference>
<evidence type="ECO:0000256" key="5">
    <source>
        <dbReference type="ARBA" id="ARBA00022692"/>
    </source>
</evidence>
<dbReference type="InterPro" id="IPR004692">
    <property type="entry name" value="SecG"/>
</dbReference>
<keyword evidence="6" id="KW-0653">Protein transport</keyword>
<dbReference type="GO" id="GO:0015450">
    <property type="term" value="F:protein-transporting ATPase activity"/>
    <property type="evidence" value="ECO:0007669"/>
    <property type="project" value="InterPro"/>
</dbReference>
<evidence type="ECO:0000256" key="7">
    <source>
        <dbReference type="ARBA" id="ARBA00022989"/>
    </source>
</evidence>
<organism evidence="11">
    <name type="scientific">termite gut metagenome</name>
    <dbReference type="NCBI Taxonomy" id="433724"/>
    <lineage>
        <taxon>unclassified sequences</taxon>
        <taxon>metagenomes</taxon>
        <taxon>organismal metagenomes</taxon>
    </lineage>
</organism>
<keyword evidence="3" id="KW-0813">Transport</keyword>
<evidence type="ECO:0008006" key="12">
    <source>
        <dbReference type="Google" id="ProtNLM"/>
    </source>
</evidence>
<accession>A0A5J4SDY9</accession>
<keyword evidence="7 10" id="KW-1133">Transmembrane helix</keyword>
<keyword evidence="9 10" id="KW-0472">Membrane</keyword>
<name>A0A5J4SDY9_9ZZZZ</name>
<evidence type="ECO:0000256" key="4">
    <source>
        <dbReference type="ARBA" id="ARBA00022475"/>
    </source>
</evidence>
<comment type="similarity">
    <text evidence="2">Belongs to the SecG family.</text>
</comment>
<dbReference type="NCBIfam" id="TIGR00810">
    <property type="entry name" value="secG"/>
    <property type="match status" value="1"/>
</dbReference>
<evidence type="ECO:0000313" key="11">
    <source>
        <dbReference type="EMBL" id="KAA6344247.1"/>
    </source>
</evidence>
<evidence type="ECO:0000256" key="9">
    <source>
        <dbReference type="ARBA" id="ARBA00023136"/>
    </source>
</evidence>
<keyword evidence="8" id="KW-0811">Translocation</keyword>
<evidence type="ECO:0000256" key="6">
    <source>
        <dbReference type="ARBA" id="ARBA00022927"/>
    </source>
</evidence>
<proteinExistence type="inferred from homology"/>
<protein>
    <recommendedName>
        <fullName evidence="12">Protein-export membrane protein SecG</fullName>
    </recommendedName>
</protein>
<dbReference type="GO" id="GO:0005886">
    <property type="term" value="C:plasma membrane"/>
    <property type="evidence" value="ECO:0007669"/>
    <property type="project" value="UniProtKB-SubCell"/>
</dbReference>
<evidence type="ECO:0000256" key="3">
    <source>
        <dbReference type="ARBA" id="ARBA00022448"/>
    </source>
</evidence>
<gene>
    <name evidence="11" type="ORF">EZS27_008101</name>
</gene>
<dbReference type="PRINTS" id="PR01651">
    <property type="entry name" value="SECGEXPORT"/>
</dbReference>
<dbReference type="GO" id="GO:0043952">
    <property type="term" value="P:protein transport by the Sec complex"/>
    <property type="evidence" value="ECO:0007669"/>
    <property type="project" value="TreeGrafter"/>
</dbReference>
<dbReference type="Pfam" id="PF03840">
    <property type="entry name" value="SecG"/>
    <property type="match status" value="1"/>
</dbReference>
<evidence type="ECO:0000256" key="10">
    <source>
        <dbReference type="SAM" id="Phobius"/>
    </source>
</evidence>
<reference evidence="11" key="1">
    <citation type="submission" date="2019-03" db="EMBL/GenBank/DDBJ databases">
        <title>Single cell metagenomics reveals metabolic interactions within the superorganism composed of flagellate Streblomastix strix and complex community of Bacteroidetes bacteria on its surface.</title>
        <authorList>
            <person name="Treitli S.C."/>
            <person name="Kolisko M."/>
            <person name="Husnik F."/>
            <person name="Keeling P."/>
            <person name="Hampl V."/>
        </authorList>
    </citation>
    <scope>NUCLEOTIDE SEQUENCE</scope>
    <source>
        <strain evidence="11">STM</strain>
    </source>
</reference>
<dbReference type="EMBL" id="SNRY01000227">
    <property type="protein sequence ID" value="KAA6344247.1"/>
    <property type="molecule type" value="Genomic_DNA"/>
</dbReference>
<comment type="caution">
    <text evidence="11">The sequence shown here is derived from an EMBL/GenBank/DDBJ whole genome shotgun (WGS) entry which is preliminary data.</text>
</comment>
<dbReference type="PANTHER" id="PTHR34182">
    <property type="entry name" value="PROTEIN-EXPORT MEMBRANE PROTEIN SECG"/>
    <property type="match status" value="1"/>
</dbReference>